<dbReference type="EMBL" id="KZ990373">
    <property type="protein sequence ID" value="RKP24212.1"/>
    <property type="molecule type" value="Genomic_DNA"/>
</dbReference>
<evidence type="ECO:0000313" key="3">
    <source>
        <dbReference type="Proteomes" id="UP000278143"/>
    </source>
</evidence>
<name>A0A4P9YXF9_9FUNG</name>
<accession>A0A4P9YXF9</accession>
<sequence>MARVCLDKAVKAQLYVEILNRCIFFLEHKNTLVCEKIEQLIDSINTELSKRDDADEAAGPTIALRGTASSSLADVPTEQLLPHVVRYYKSTMLYLERCRQREEEEEEEEEKAEGAHSYGDDDDHDHDAETSITIKA</sequence>
<dbReference type="AlphaFoldDB" id="A0A4P9YXF9"/>
<dbReference type="Gene3D" id="1.25.40.660">
    <property type="entry name" value="Vacuolar protein sorting-associated protein 35, helical subcomplex Vps35-C"/>
    <property type="match status" value="1"/>
</dbReference>
<dbReference type="Proteomes" id="UP000278143">
    <property type="component" value="Unassembled WGS sequence"/>
</dbReference>
<evidence type="ECO:0000256" key="1">
    <source>
        <dbReference type="SAM" id="MobiDB-lite"/>
    </source>
</evidence>
<reference evidence="3" key="1">
    <citation type="journal article" date="2018" name="Nat. Microbiol.">
        <title>Leveraging single-cell genomics to expand the fungal tree of life.</title>
        <authorList>
            <person name="Ahrendt S.R."/>
            <person name="Quandt C.A."/>
            <person name="Ciobanu D."/>
            <person name="Clum A."/>
            <person name="Salamov A."/>
            <person name="Andreopoulos B."/>
            <person name="Cheng J.F."/>
            <person name="Woyke T."/>
            <person name="Pelin A."/>
            <person name="Henrissat B."/>
            <person name="Reynolds N.K."/>
            <person name="Benny G.L."/>
            <person name="Smith M.E."/>
            <person name="James T.Y."/>
            <person name="Grigoriev I.V."/>
        </authorList>
    </citation>
    <scope>NUCLEOTIDE SEQUENCE [LARGE SCALE GENOMIC DNA]</scope>
    <source>
        <strain evidence="3">Benny S71-1</strain>
    </source>
</reference>
<evidence type="ECO:0000313" key="2">
    <source>
        <dbReference type="EMBL" id="RKP24212.1"/>
    </source>
</evidence>
<dbReference type="OrthoDB" id="10258141at2759"/>
<protein>
    <submittedName>
        <fullName evidence="2">Uncharacterized protein</fullName>
    </submittedName>
</protein>
<organism evidence="2 3">
    <name type="scientific">Syncephalis pseudoplumigaleata</name>
    <dbReference type="NCBI Taxonomy" id="1712513"/>
    <lineage>
        <taxon>Eukaryota</taxon>
        <taxon>Fungi</taxon>
        <taxon>Fungi incertae sedis</taxon>
        <taxon>Zoopagomycota</taxon>
        <taxon>Zoopagomycotina</taxon>
        <taxon>Zoopagomycetes</taxon>
        <taxon>Zoopagales</taxon>
        <taxon>Piptocephalidaceae</taxon>
        <taxon>Syncephalis</taxon>
    </lineage>
</organism>
<feature type="region of interest" description="Disordered" evidence="1">
    <location>
        <begin position="99"/>
        <end position="136"/>
    </location>
</feature>
<dbReference type="InterPro" id="IPR042491">
    <property type="entry name" value="Vps35_C"/>
</dbReference>
<gene>
    <name evidence="2" type="ORF">SYNPS1DRAFT_30020</name>
</gene>
<keyword evidence="3" id="KW-1185">Reference proteome</keyword>
<proteinExistence type="predicted"/>